<evidence type="ECO:0000256" key="1">
    <source>
        <dbReference type="SAM" id="Coils"/>
    </source>
</evidence>
<dbReference type="EMBL" id="CAUJNA010001001">
    <property type="protein sequence ID" value="CAJ1383296.1"/>
    <property type="molecule type" value="Genomic_DNA"/>
</dbReference>
<dbReference type="AlphaFoldDB" id="A0AA36MXD9"/>
<evidence type="ECO:0000256" key="2">
    <source>
        <dbReference type="SAM" id="MobiDB-lite"/>
    </source>
</evidence>
<organism evidence="3 4">
    <name type="scientific">Effrenium voratum</name>
    <dbReference type="NCBI Taxonomy" id="2562239"/>
    <lineage>
        <taxon>Eukaryota</taxon>
        <taxon>Sar</taxon>
        <taxon>Alveolata</taxon>
        <taxon>Dinophyceae</taxon>
        <taxon>Suessiales</taxon>
        <taxon>Symbiodiniaceae</taxon>
        <taxon>Effrenium</taxon>
    </lineage>
</organism>
<accession>A0AA36MXD9</accession>
<keyword evidence="4" id="KW-1185">Reference proteome</keyword>
<dbReference type="Gene3D" id="1.10.287.1490">
    <property type="match status" value="1"/>
</dbReference>
<feature type="coiled-coil region" evidence="1">
    <location>
        <begin position="213"/>
        <end position="317"/>
    </location>
</feature>
<dbReference type="Proteomes" id="UP001178507">
    <property type="component" value="Unassembled WGS sequence"/>
</dbReference>
<proteinExistence type="predicted"/>
<keyword evidence="1" id="KW-0175">Coiled coil</keyword>
<feature type="coiled-coil region" evidence="1">
    <location>
        <begin position="24"/>
        <end position="177"/>
    </location>
</feature>
<sequence length="606" mass="67461">MTDLAYEPVVFTKDDHLLTTEPESQEESRELLQLREQVSQLTAERAAKEAQLRDLLRVAEHVRAQEAARRAAEEKLKMAEHAAEADAAEKDRRYNELFHMVCQVDREVALRREAERRLETATASAREAVAKSQEEALAAQARAAEAEERASVLEEGRLQLEARLAEKEAQLAPLRSQLAKATQSASENRILSNSLQDQLASVVKTSEARAAACAEAKARCSAAEQQTLAARQEAQRFTARITAVEKDYDDVREQLDAARRGYADLQKAYDEAGGVLCERFGEAKRTQETVESLHNEVEALQSEASELRGQLKRAQVETADWTERAMVAASQLAEGQSKAVSTFLRKFPAAAAVTVLFKHLLSRTAETLEEAVRQRLCLHGLCLSRHELNQFLTDFAGLRGVELNVVAQSIFGAMDLEREGQVPQDLLLQRLDEPPSMKEVWLADLDNLWPGRDAVIQYARRESPPQTPDRVDRRPSRRSRPGSAATAPGAFRRDERHDTQNGAWPMPSPPSKPCLAKRPGTAVSTRNSRRDQEGLRLSGSAREPVTEGRQERKDAGRRAARSEQRAGSKGDAWLESRPMAGTSTKIRQLQAASGERHKSSHRANLR</sequence>
<name>A0AA36MXD9_9DINO</name>
<evidence type="ECO:0000313" key="3">
    <source>
        <dbReference type="EMBL" id="CAJ1383296.1"/>
    </source>
</evidence>
<protein>
    <submittedName>
        <fullName evidence="3">Uncharacterized protein</fullName>
    </submittedName>
</protein>
<reference evidence="3" key="1">
    <citation type="submission" date="2023-08" db="EMBL/GenBank/DDBJ databases">
        <authorList>
            <person name="Chen Y."/>
            <person name="Shah S."/>
            <person name="Dougan E. K."/>
            <person name="Thang M."/>
            <person name="Chan C."/>
        </authorList>
    </citation>
    <scope>NUCLEOTIDE SEQUENCE</scope>
</reference>
<feature type="region of interest" description="Disordered" evidence="2">
    <location>
        <begin position="458"/>
        <end position="606"/>
    </location>
</feature>
<gene>
    <name evidence="3" type="ORF">EVOR1521_LOCUS10452</name>
</gene>
<feature type="compositionally biased region" description="Basic and acidic residues" evidence="2">
    <location>
        <begin position="544"/>
        <end position="574"/>
    </location>
</feature>
<comment type="caution">
    <text evidence="3">The sequence shown here is derived from an EMBL/GenBank/DDBJ whole genome shotgun (WGS) entry which is preliminary data.</text>
</comment>
<feature type="compositionally biased region" description="Polar residues" evidence="2">
    <location>
        <begin position="581"/>
        <end position="591"/>
    </location>
</feature>
<evidence type="ECO:0000313" key="4">
    <source>
        <dbReference type="Proteomes" id="UP001178507"/>
    </source>
</evidence>
<feature type="compositionally biased region" description="Basic and acidic residues" evidence="2">
    <location>
        <begin position="459"/>
        <end position="474"/>
    </location>
</feature>